<dbReference type="EMBL" id="JACHGT010000004">
    <property type="protein sequence ID" value="MBB6034235.1"/>
    <property type="molecule type" value="Genomic_DNA"/>
</dbReference>
<reference evidence="2 3" key="1">
    <citation type="submission" date="2020-08" db="EMBL/GenBank/DDBJ databases">
        <title>Genomic Encyclopedia of Type Strains, Phase IV (KMG-IV): sequencing the most valuable type-strain genomes for metagenomic binning, comparative biology and taxonomic classification.</title>
        <authorList>
            <person name="Goeker M."/>
        </authorList>
    </citation>
    <scope>NUCLEOTIDE SEQUENCE [LARGE SCALE GENOMIC DNA]</scope>
    <source>
        <strain evidence="2 3">YIM 65646</strain>
    </source>
</reference>
<protein>
    <submittedName>
        <fullName evidence="2">Uncharacterized protein</fullName>
    </submittedName>
</protein>
<evidence type="ECO:0000313" key="2">
    <source>
        <dbReference type="EMBL" id="MBB6034235.1"/>
    </source>
</evidence>
<dbReference type="RefSeq" id="WP_184787113.1">
    <property type="nucleotide sequence ID" value="NZ_BONT01000045.1"/>
</dbReference>
<dbReference type="AlphaFoldDB" id="A0A841FF77"/>
<proteinExistence type="predicted"/>
<comment type="caution">
    <text evidence="2">The sequence shown here is derived from an EMBL/GenBank/DDBJ whole genome shotgun (WGS) entry which is preliminary data.</text>
</comment>
<evidence type="ECO:0000313" key="3">
    <source>
        <dbReference type="Proteomes" id="UP000548476"/>
    </source>
</evidence>
<name>A0A841FF77_9ACTN</name>
<dbReference type="Proteomes" id="UP000548476">
    <property type="component" value="Unassembled WGS sequence"/>
</dbReference>
<feature type="region of interest" description="Disordered" evidence="1">
    <location>
        <begin position="81"/>
        <end position="104"/>
    </location>
</feature>
<sequence length="104" mass="11471">MSAQLPEHEYLLLKYLVRFYADDQRTGRPRTTRQIAAALGGDYPGGDRAIIDTLAGYGVYFKHPARPGPASVTSITKRVTETVENDSRTSGDPSTWDVPAAWDD</sequence>
<organism evidence="2 3">
    <name type="scientific">Phytomonospora endophytica</name>
    <dbReference type="NCBI Taxonomy" id="714109"/>
    <lineage>
        <taxon>Bacteria</taxon>
        <taxon>Bacillati</taxon>
        <taxon>Actinomycetota</taxon>
        <taxon>Actinomycetes</taxon>
        <taxon>Micromonosporales</taxon>
        <taxon>Micromonosporaceae</taxon>
        <taxon>Phytomonospora</taxon>
    </lineage>
</organism>
<accession>A0A841FF77</accession>
<keyword evidence="3" id="KW-1185">Reference proteome</keyword>
<gene>
    <name evidence="2" type="ORF">HNR73_002085</name>
</gene>
<evidence type="ECO:0000256" key="1">
    <source>
        <dbReference type="SAM" id="MobiDB-lite"/>
    </source>
</evidence>